<feature type="domain" description="WYL" evidence="3">
    <location>
        <begin position="111"/>
        <end position="177"/>
    </location>
</feature>
<evidence type="ECO:0000259" key="2">
    <source>
        <dbReference type="Pfam" id="PF08279"/>
    </source>
</evidence>
<reference evidence="4" key="1">
    <citation type="submission" date="2023-03" db="EMBL/GenBank/DDBJ databases">
        <title>Amycolatopsis taiwanensis NBRC 103393.</title>
        <authorList>
            <person name="Ichikawa N."/>
            <person name="Sato H."/>
            <person name="Tonouchi N."/>
        </authorList>
    </citation>
    <scope>NUCLEOTIDE SEQUENCE</scope>
    <source>
        <strain evidence="4">NBRC 103393</strain>
    </source>
</reference>
<name>A0A9W6R1B3_9PSEU</name>
<evidence type="ECO:0000313" key="5">
    <source>
        <dbReference type="Proteomes" id="UP001165136"/>
    </source>
</evidence>
<evidence type="ECO:0000259" key="3">
    <source>
        <dbReference type="Pfam" id="PF13280"/>
    </source>
</evidence>
<proteinExistence type="predicted"/>
<dbReference type="Pfam" id="PF13280">
    <property type="entry name" value="WYL"/>
    <property type="match status" value="1"/>
</dbReference>
<comment type="caution">
    <text evidence="4">The sequence shown here is derived from an EMBL/GenBank/DDBJ whole genome shotgun (WGS) entry which is preliminary data.</text>
</comment>
<evidence type="ECO:0000313" key="4">
    <source>
        <dbReference type="EMBL" id="GLY66553.1"/>
    </source>
</evidence>
<dbReference type="EMBL" id="BSTI01000006">
    <property type="protein sequence ID" value="GLY66553.1"/>
    <property type="molecule type" value="Genomic_DNA"/>
</dbReference>
<keyword evidence="5" id="KW-1185">Reference proteome</keyword>
<dbReference type="PANTHER" id="PTHR34580:SF1">
    <property type="entry name" value="PROTEIN PAFC"/>
    <property type="match status" value="1"/>
</dbReference>
<sequence length="203" mass="21725">MSTELEVTTRTVKRDIAGLLAAGLPIWSRTGPGGGYGLSETGSLPPVNLGPSQALALTAAVTVLGVGPFGDSARSATRKVLDVVDPATRRRATDLATRVWVDVASGAPRRVMSPLEQAMLDQRVVNIAYTDAQGRATRRAVEPLLFAFRRGHWYLVGWCLLRDAVRWFEVGRIARATATRRPCSGHAVSEVGEPPDTARPAAV</sequence>
<dbReference type="Proteomes" id="UP001165136">
    <property type="component" value="Unassembled WGS sequence"/>
</dbReference>
<dbReference type="InterPro" id="IPR013196">
    <property type="entry name" value="HTH_11"/>
</dbReference>
<dbReference type="PANTHER" id="PTHR34580">
    <property type="match status" value="1"/>
</dbReference>
<dbReference type="InterPro" id="IPR051534">
    <property type="entry name" value="CBASS_pafABC_assoc_protein"/>
</dbReference>
<dbReference type="InterPro" id="IPR036388">
    <property type="entry name" value="WH-like_DNA-bd_sf"/>
</dbReference>
<evidence type="ECO:0000256" key="1">
    <source>
        <dbReference type="SAM" id="MobiDB-lite"/>
    </source>
</evidence>
<dbReference type="InterPro" id="IPR026881">
    <property type="entry name" value="WYL_dom"/>
</dbReference>
<gene>
    <name evidence="4" type="ORF">Atai01_31720</name>
</gene>
<feature type="region of interest" description="Disordered" evidence="1">
    <location>
        <begin position="184"/>
        <end position="203"/>
    </location>
</feature>
<dbReference type="Pfam" id="PF08279">
    <property type="entry name" value="HTH_11"/>
    <property type="match status" value="1"/>
</dbReference>
<protein>
    <submittedName>
        <fullName evidence="4">Transcriptional regulator</fullName>
    </submittedName>
</protein>
<accession>A0A9W6R1B3</accession>
<dbReference type="PROSITE" id="PS52050">
    <property type="entry name" value="WYL"/>
    <property type="match status" value="1"/>
</dbReference>
<dbReference type="AlphaFoldDB" id="A0A9W6R1B3"/>
<feature type="domain" description="Helix-turn-helix type 11" evidence="2">
    <location>
        <begin position="2"/>
        <end position="36"/>
    </location>
</feature>
<organism evidence="4 5">
    <name type="scientific">Amycolatopsis taiwanensis</name>
    <dbReference type="NCBI Taxonomy" id="342230"/>
    <lineage>
        <taxon>Bacteria</taxon>
        <taxon>Bacillati</taxon>
        <taxon>Actinomycetota</taxon>
        <taxon>Actinomycetes</taxon>
        <taxon>Pseudonocardiales</taxon>
        <taxon>Pseudonocardiaceae</taxon>
        <taxon>Amycolatopsis</taxon>
    </lineage>
</organism>
<dbReference type="Gene3D" id="1.10.10.10">
    <property type="entry name" value="Winged helix-like DNA-binding domain superfamily/Winged helix DNA-binding domain"/>
    <property type="match status" value="1"/>
</dbReference>